<dbReference type="Proteomes" id="UP000319578">
    <property type="component" value="Unassembled WGS sequence"/>
</dbReference>
<evidence type="ECO:0000256" key="1">
    <source>
        <dbReference type="SAM" id="Phobius"/>
    </source>
</evidence>
<dbReference type="STRING" id="54915.ADS79_14840"/>
<dbReference type="RefSeq" id="WP_049739210.1">
    <property type="nucleotide sequence ID" value="NZ_BJON01000028.1"/>
</dbReference>
<proteinExistence type="predicted"/>
<feature type="chain" id="PRO_5005533474" evidence="2">
    <location>
        <begin position="24"/>
        <end position="744"/>
    </location>
</feature>
<dbReference type="AlphaFoldDB" id="A0A0K9YPY4"/>
<organism evidence="4 5">
    <name type="scientific">Brevibacillus reuszeri</name>
    <dbReference type="NCBI Taxonomy" id="54915"/>
    <lineage>
        <taxon>Bacteria</taxon>
        <taxon>Bacillati</taxon>
        <taxon>Bacillota</taxon>
        <taxon>Bacilli</taxon>
        <taxon>Bacillales</taxon>
        <taxon>Paenibacillaceae</taxon>
        <taxon>Brevibacillus</taxon>
    </lineage>
</organism>
<dbReference type="OrthoDB" id="137965at2"/>
<accession>A0A0K9YPY4</accession>
<name>A0A0K9YPY4_9BACL</name>
<gene>
    <name evidence="4" type="ORF">ADS79_14840</name>
    <name evidence="3" type="ORF">BRE01_60090</name>
</gene>
<keyword evidence="1" id="KW-1133">Transmembrane helix</keyword>
<evidence type="ECO:0000313" key="5">
    <source>
        <dbReference type="Proteomes" id="UP000036834"/>
    </source>
</evidence>
<dbReference type="Proteomes" id="UP000036834">
    <property type="component" value="Unassembled WGS sequence"/>
</dbReference>
<evidence type="ECO:0000313" key="4">
    <source>
        <dbReference type="EMBL" id="KNB70240.1"/>
    </source>
</evidence>
<feature type="transmembrane region" description="Helical" evidence="1">
    <location>
        <begin position="370"/>
        <end position="391"/>
    </location>
</feature>
<feature type="transmembrane region" description="Helical" evidence="1">
    <location>
        <begin position="342"/>
        <end position="363"/>
    </location>
</feature>
<reference evidence="4" key="2">
    <citation type="submission" date="2015-07" db="EMBL/GenBank/DDBJ databases">
        <title>MeaNS - Measles Nucleotide Surveillance Program.</title>
        <authorList>
            <person name="Tran T."/>
            <person name="Druce J."/>
        </authorList>
    </citation>
    <scope>NUCLEOTIDE SEQUENCE</scope>
    <source>
        <strain evidence="4">DSM 9887</strain>
    </source>
</reference>
<evidence type="ECO:0000256" key="2">
    <source>
        <dbReference type="SAM" id="SignalP"/>
    </source>
</evidence>
<sequence length="744" mass="83874">MRWKWMLVLLMVWLSVAVQPAKAEGNIEVEVNVPLSGILKYDSWMRLEVNVTSKEEAFNGFVELSKGRSKKNAHQPALRQPVVIEKGQSKRVYFDMPVQVMLDEWNVLLTQNGQLVQSEKLRLPYPKDGRIVGVVHEGGNAFHFLAINQSQYNMSRPMSVQNLAPEMLPDQAWIYRNLDVLALGGKEASLLNDQQIIAIKEWVQMGGIVILSAGPGQDGIIQKFADIFPIASGAGGSIDLAEGLRSYTGDKVAPSGSIPVYNKDVPLFVSKKAGKGMMLFVNYDVTAEPLASWQHNLQLWQSVLQKHGAQDVLEQNNYMDQMTRPFLELSRMIPDVQTPSPIWMVVLWGGYVFLIAPLTYFVLKRVGKGAWAWGVIPGFAILITVGIFAIGKPLVVKTSASNAISEISILDAHTAQTRTAATFLTVDQDQFDVEVKAPIIALPLTLGRNDYEPEGLAERDQFLSYRNLPYLTPKQALGYGIVRDIGEFETDLKVNRDRLQGRVKNNTRFSYDNLFIEIGLQRIPIGSLKKGEEKQIDSLLEPLFMPRQEKQVEQETIEEQYKRLKEVVLTYGQGNQVRIVGTSNEELPLLTMREPHRAHYWNVVNQAVFLQPNEQGLVTYPYGLLGVYVNETVGEYDSSGPNLWQLGKGSITFELKAGNAKMELERLIVPLDHSSFRPFKIEYFHQKSGRWVPVERAARLVLDHDLQDVLTPQQSLLLRFSHNGTTRLSLPTPFFQAEGSERKW</sequence>
<dbReference type="EMBL" id="LGIQ01000009">
    <property type="protein sequence ID" value="KNB70240.1"/>
    <property type="molecule type" value="Genomic_DNA"/>
</dbReference>
<feature type="signal peptide" evidence="2">
    <location>
        <begin position="1"/>
        <end position="23"/>
    </location>
</feature>
<comment type="caution">
    <text evidence="4">The sequence shown here is derived from an EMBL/GenBank/DDBJ whole genome shotgun (WGS) entry which is preliminary data.</text>
</comment>
<reference evidence="5" key="1">
    <citation type="submission" date="2015-07" db="EMBL/GenBank/DDBJ databases">
        <title>Genome sequencing project for genomic taxonomy and phylogenomics of Bacillus-like bacteria.</title>
        <authorList>
            <person name="Liu B."/>
            <person name="Wang J."/>
            <person name="Zhu Y."/>
            <person name="Liu G."/>
            <person name="Chen Q."/>
            <person name="Chen Z."/>
            <person name="Lan J."/>
            <person name="Che J."/>
            <person name="Ge C."/>
            <person name="Shi H."/>
            <person name="Pan Z."/>
            <person name="Liu X."/>
        </authorList>
    </citation>
    <scope>NUCLEOTIDE SEQUENCE [LARGE SCALE GENOMIC DNA]</scope>
    <source>
        <strain evidence="5">DSM 9887</strain>
    </source>
</reference>
<keyword evidence="6" id="KW-1185">Reference proteome</keyword>
<evidence type="ECO:0000313" key="6">
    <source>
        <dbReference type="Proteomes" id="UP000319578"/>
    </source>
</evidence>
<dbReference type="PATRIC" id="fig|54915.3.peg.1963"/>
<protein>
    <submittedName>
        <fullName evidence="4">Uncharacterized protein</fullName>
    </submittedName>
</protein>
<reference evidence="3 6" key="3">
    <citation type="submission" date="2019-06" db="EMBL/GenBank/DDBJ databases">
        <title>Whole genome shotgun sequence of Brevibacillus reuszeri NBRC 15719.</title>
        <authorList>
            <person name="Hosoyama A."/>
            <person name="Uohara A."/>
            <person name="Ohji S."/>
            <person name="Ichikawa N."/>
        </authorList>
    </citation>
    <scope>NUCLEOTIDE SEQUENCE [LARGE SCALE GENOMIC DNA]</scope>
    <source>
        <strain evidence="3 6">NBRC 15719</strain>
    </source>
</reference>
<keyword evidence="1" id="KW-0472">Membrane</keyword>
<keyword evidence="1" id="KW-0812">Transmembrane</keyword>
<dbReference type="EMBL" id="BJON01000028">
    <property type="protein sequence ID" value="GED72307.1"/>
    <property type="molecule type" value="Genomic_DNA"/>
</dbReference>
<evidence type="ECO:0000313" key="3">
    <source>
        <dbReference type="EMBL" id="GED72307.1"/>
    </source>
</evidence>
<keyword evidence="2" id="KW-0732">Signal</keyword>